<dbReference type="PROSITE" id="PS51198">
    <property type="entry name" value="UVRD_HELICASE_ATP_BIND"/>
    <property type="match status" value="1"/>
</dbReference>
<keyword evidence="3 5" id="KW-0347">Helicase</keyword>
<dbReference type="InterPro" id="IPR027417">
    <property type="entry name" value="P-loop_NTPase"/>
</dbReference>
<evidence type="ECO:0000256" key="2">
    <source>
        <dbReference type="ARBA" id="ARBA00022801"/>
    </source>
</evidence>
<keyword evidence="8" id="KW-1185">Reference proteome</keyword>
<dbReference type="GO" id="GO:0005829">
    <property type="term" value="C:cytosol"/>
    <property type="evidence" value="ECO:0007669"/>
    <property type="project" value="TreeGrafter"/>
</dbReference>
<dbReference type="InterPro" id="IPR014016">
    <property type="entry name" value="UvrD-like_ATP-bd"/>
</dbReference>
<evidence type="ECO:0000256" key="4">
    <source>
        <dbReference type="ARBA" id="ARBA00022840"/>
    </source>
</evidence>
<gene>
    <name evidence="7" type="ORF">BSR29_03700</name>
</gene>
<dbReference type="PANTHER" id="PTHR11070:SF45">
    <property type="entry name" value="DNA 3'-5' HELICASE"/>
    <property type="match status" value="1"/>
</dbReference>
<dbReference type="GO" id="GO:0000725">
    <property type="term" value="P:recombinational repair"/>
    <property type="evidence" value="ECO:0007669"/>
    <property type="project" value="TreeGrafter"/>
</dbReference>
<keyword evidence="2 5" id="KW-0378">Hydrolase</keyword>
<organism evidence="7 8">
    <name type="scientific">Boudabousia liubingyangii</name>
    <dbReference type="NCBI Taxonomy" id="1921764"/>
    <lineage>
        <taxon>Bacteria</taxon>
        <taxon>Bacillati</taxon>
        <taxon>Actinomycetota</taxon>
        <taxon>Actinomycetes</taxon>
        <taxon>Actinomycetales</taxon>
        <taxon>Actinomycetaceae</taxon>
        <taxon>Boudabousia</taxon>
    </lineage>
</organism>
<dbReference type="GO" id="GO:0005524">
    <property type="term" value="F:ATP binding"/>
    <property type="evidence" value="ECO:0007669"/>
    <property type="project" value="UniProtKB-UniRule"/>
</dbReference>
<dbReference type="EMBL" id="MQSV01000002">
    <property type="protein sequence ID" value="OKL48956.1"/>
    <property type="molecule type" value="Genomic_DNA"/>
</dbReference>
<feature type="domain" description="UvrD-like helicase ATP-binding" evidence="6">
    <location>
        <begin position="182"/>
        <end position="585"/>
    </location>
</feature>
<dbReference type="Gene3D" id="1.10.10.160">
    <property type="match status" value="1"/>
</dbReference>
<sequence>MATPTSPSDAQLQVEQRAVDHAYEVLDVTRRRYRERQARAHASGGSGSHQARTERDAISSHFGDEAARLEQLEERLVFGKLTGLDGSIRYIGRTGLVDEDDQRVLMDWRAPAALPFYQATAVEPLGVAIRRHIMTRLRQVISVEDDLLDTKNSEASELQGEGALMAALSSARSSFMGDIVATIQAEQDRVIRSADQGILVVQGGPGTGKTAVALHRAAYLLYAEHKRLARSGVLIVGPSNTFLRYIEKVLPSLGETGVVSLTPQALVPGFKASTVDPVPVAKLKGDLLWERIINRAVRGLERTPKKPVEIRVNERILKLMPEDFKAAITRGRRASSKHNEGWQTYATYLLDILTTQLSEQAEADSAEYDWARDDLRSLPQVRKAINWHWLPATPQQLLSRLFADPERLARFAPELSAAQRELLVRPMNAPWTDADVALIDEAAEQLGEHPQVTRMLQAQEAAQRDELLSGAQRALETGFDTSGLVSAEALADLLAGPAALSSTAARAAADRSWTYGHVVVDEAQELSPMQWRALLRRCPSRSFTVVGDLDQQRIDHGPATWEQVLGPAAHALQEQVVLETSYRTPATIMDAAQRVMEALGRTTQYPVKAVRDIPDALIVSEPVSQVEELMAAVPAAVARALARFADLSQSGLGRVVVIAPEEMISPLKDLLGPDLDERVWITRAAQTKGLEFDSTILLDPVTIGKRSLGDLFVALTRSTQTLEVLELGSVLPGLRTS</sequence>
<dbReference type="Proteomes" id="UP000186785">
    <property type="component" value="Unassembled WGS sequence"/>
</dbReference>
<dbReference type="PANTHER" id="PTHR11070">
    <property type="entry name" value="UVRD / RECB / PCRA DNA HELICASE FAMILY MEMBER"/>
    <property type="match status" value="1"/>
</dbReference>
<protein>
    <recommendedName>
        <fullName evidence="6">UvrD-like helicase ATP-binding domain-containing protein</fullName>
    </recommendedName>
</protein>
<dbReference type="Gene3D" id="3.40.50.300">
    <property type="entry name" value="P-loop containing nucleotide triphosphate hydrolases"/>
    <property type="match status" value="3"/>
</dbReference>
<dbReference type="Pfam" id="PF00580">
    <property type="entry name" value="UvrD-helicase"/>
    <property type="match status" value="1"/>
</dbReference>
<dbReference type="InterPro" id="IPR013986">
    <property type="entry name" value="DExx_box_DNA_helicase_dom_sf"/>
</dbReference>
<keyword evidence="4 5" id="KW-0067">ATP-binding</keyword>
<proteinExistence type="predicted"/>
<dbReference type="InterPro" id="IPR000212">
    <property type="entry name" value="DNA_helicase_UvrD/REP"/>
</dbReference>
<dbReference type="SUPFAM" id="SSF52540">
    <property type="entry name" value="P-loop containing nucleoside triphosphate hydrolases"/>
    <property type="match status" value="1"/>
</dbReference>
<evidence type="ECO:0000256" key="1">
    <source>
        <dbReference type="ARBA" id="ARBA00022741"/>
    </source>
</evidence>
<feature type="binding site" evidence="5">
    <location>
        <begin position="203"/>
        <end position="210"/>
    </location>
    <ligand>
        <name>ATP</name>
        <dbReference type="ChEBI" id="CHEBI:30616"/>
    </ligand>
</feature>
<dbReference type="RefSeq" id="WP_073708944.1">
    <property type="nucleotide sequence ID" value="NZ_MQSV01000002.1"/>
</dbReference>
<dbReference type="GO" id="GO:0003677">
    <property type="term" value="F:DNA binding"/>
    <property type="evidence" value="ECO:0007669"/>
    <property type="project" value="InterPro"/>
</dbReference>
<comment type="caution">
    <text evidence="7">The sequence shown here is derived from an EMBL/GenBank/DDBJ whole genome shotgun (WGS) entry which is preliminary data.</text>
</comment>
<accession>A0A1Q5PN51</accession>
<evidence type="ECO:0000256" key="3">
    <source>
        <dbReference type="ARBA" id="ARBA00022806"/>
    </source>
</evidence>
<evidence type="ECO:0000313" key="8">
    <source>
        <dbReference type="Proteomes" id="UP000186785"/>
    </source>
</evidence>
<dbReference type="AlphaFoldDB" id="A0A1Q5PN51"/>
<keyword evidence="1 5" id="KW-0547">Nucleotide-binding</keyword>
<evidence type="ECO:0000259" key="6">
    <source>
        <dbReference type="PROSITE" id="PS51198"/>
    </source>
</evidence>
<evidence type="ECO:0000313" key="7">
    <source>
        <dbReference type="EMBL" id="OKL48956.1"/>
    </source>
</evidence>
<dbReference type="STRING" id="1921764.BSR28_03270"/>
<name>A0A1Q5PN51_9ACTO</name>
<reference evidence="7 8" key="1">
    <citation type="submission" date="2016-11" db="EMBL/GenBank/DDBJ databases">
        <title>Actinomyces gypaetusis sp. nov. isolated from the vulture Gypaetus barbatus in Qinghai Tibet Plateau China.</title>
        <authorList>
            <person name="Meng X."/>
        </authorList>
    </citation>
    <scope>NUCLEOTIDE SEQUENCE [LARGE SCALE GENOMIC DNA]</scope>
    <source>
        <strain evidence="7 8">VUL4_2</strain>
    </source>
</reference>
<dbReference type="GO" id="GO:0043138">
    <property type="term" value="F:3'-5' DNA helicase activity"/>
    <property type="evidence" value="ECO:0007669"/>
    <property type="project" value="TreeGrafter"/>
</dbReference>
<evidence type="ECO:0000256" key="5">
    <source>
        <dbReference type="PROSITE-ProRule" id="PRU00560"/>
    </source>
</evidence>
<dbReference type="GO" id="GO:0016787">
    <property type="term" value="F:hydrolase activity"/>
    <property type="evidence" value="ECO:0007669"/>
    <property type="project" value="UniProtKB-UniRule"/>
</dbReference>